<protein>
    <submittedName>
        <fullName evidence="2">Unplaced genomic scaffold SPHSTscaffold_58, whole genome shotgun sequence</fullName>
    </submittedName>
</protein>
<keyword evidence="3" id="KW-1185">Reference proteome</keyword>
<evidence type="ECO:0000256" key="1">
    <source>
        <dbReference type="SAM" id="SignalP"/>
    </source>
</evidence>
<evidence type="ECO:0000313" key="3">
    <source>
        <dbReference type="Proteomes" id="UP000054279"/>
    </source>
</evidence>
<dbReference type="Proteomes" id="UP000054279">
    <property type="component" value="Unassembled WGS sequence"/>
</dbReference>
<accession>A0A0C9VUU6</accession>
<evidence type="ECO:0000313" key="2">
    <source>
        <dbReference type="EMBL" id="KIJ42026.1"/>
    </source>
</evidence>
<organism evidence="2 3">
    <name type="scientific">Sphaerobolus stellatus (strain SS14)</name>
    <dbReference type="NCBI Taxonomy" id="990650"/>
    <lineage>
        <taxon>Eukaryota</taxon>
        <taxon>Fungi</taxon>
        <taxon>Dikarya</taxon>
        <taxon>Basidiomycota</taxon>
        <taxon>Agaricomycotina</taxon>
        <taxon>Agaricomycetes</taxon>
        <taxon>Phallomycetidae</taxon>
        <taxon>Geastrales</taxon>
        <taxon>Sphaerobolaceae</taxon>
        <taxon>Sphaerobolus</taxon>
    </lineage>
</organism>
<proteinExistence type="predicted"/>
<gene>
    <name evidence="2" type="ORF">M422DRAFT_255048</name>
</gene>
<dbReference type="EMBL" id="KN837133">
    <property type="protein sequence ID" value="KIJ42026.1"/>
    <property type="molecule type" value="Genomic_DNA"/>
</dbReference>
<reference evidence="2 3" key="1">
    <citation type="submission" date="2014-06" db="EMBL/GenBank/DDBJ databases">
        <title>Evolutionary Origins and Diversification of the Mycorrhizal Mutualists.</title>
        <authorList>
            <consortium name="DOE Joint Genome Institute"/>
            <consortium name="Mycorrhizal Genomics Consortium"/>
            <person name="Kohler A."/>
            <person name="Kuo A."/>
            <person name="Nagy L.G."/>
            <person name="Floudas D."/>
            <person name="Copeland A."/>
            <person name="Barry K.W."/>
            <person name="Cichocki N."/>
            <person name="Veneault-Fourrey C."/>
            <person name="LaButti K."/>
            <person name="Lindquist E.A."/>
            <person name="Lipzen A."/>
            <person name="Lundell T."/>
            <person name="Morin E."/>
            <person name="Murat C."/>
            <person name="Riley R."/>
            <person name="Ohm R."/>
            <person name="Sun H."/>
            <person name="Tunlid A."/>
            <person name="Henrissat B."/>
            <person name="Grigoriev I.V."/>
            <person name="Hibbett D.S."/>
            <person name="Martin F."/>
        </authorList>
    </citation>
    <scope>NUCLEOTIDE SEQUENCE [LARGE SCALE GENOMIC DNA]</scope>
    <source>
        <strain evidence="2 3">SS14</strain>
    </source>
</reference>
<feature type="chain" id="PRO_5002221908" evidence="1">
    <location>
        <begin position="22"/>
        <end position="113"/>
    </location>
</feature>
<dbReference type="AlphaFoldDB" id="A0A0C9VUU6"/>
<dbReference type="OrthoDB" id="3010129at2759"/>
<sequence length="113" mass="12404">MSNPIPAGFLALVLSFPFVLKFDLMGKNISFINSEFLNLMQHITQRAGTAVVRVGGNSQEKARLFPEGLAGGATIHKDKSSIATPWGLADLQNLGFMDTFRSHMEHLAVERCE</sequence>
<keyword evidence="1" id="KW-0732">Signal</keyword>
<dbReference type="HOGENOM" id="CLU_2135146_0_0_1"/>
<name>A0A0C9VUU6_SPHS4</name>
<feature type="signal peptide" evidence="1">
    <location>
        <begin position="1"/>
        <end position="21"/>
    </location>
</feature>